<gene>
    <name evidence="1" type="ORF">HPBE_LOCUS20990</name>
</gene>
<protein>
    <submittedName>
        <fullName evidence="3">Transcriptional regulator</fullName>
    </submittedName>
</protein>
<evidence type="ECO:0000313" key="3">
    <source>
        <dbReference type="WBParaSite" id="HPBE_0002099101-mRNA-1"/>
    </source>
</evidence>
<keyword evidence="2" id="KW-1185">Reference proteome</keyword>
<evidence type="ECO:0000313" key="1">
    <source>
        <dbReference type="EMBL" id="VDP22806.1"/>
    </source>
</evidence>
<dbReference type="AlphaFoldDB" id="A0A183GF40"/>
<proteinExistence type="predicted"/>
<dbReference type="WBParaSite" id="HPBE_0002099101-mRNA-1">
    <property type="protein sequence ID" value="HPBE_0002099101-mRNA-1"/>
    <property type="gene ID" value="HPBE_0002099101"/>
</dbReference>
<accession>A0A3P8FVH8</accession>
<accession>A0A183GF40</accession>
<evidence type="ECO:0000313" key="2">
    <source>
        <dbReference type="Proteomes" id="UP000050761"/>
    </source>
</evidence>
<dbReference type="EMBL" id="UZAH01032602">
    <property type="protein sequence ID" value="VDP22806.1"/>
    <property type="molecule type" value="Genomic_DNA"/>
</dbReference>
<sequence>MNSDAVQARDSSHPAQHLRLHDAEARFNFLGRCPTLSAEHRYLPDDCSVDLRLQVLWYLSIAEHASQRTPLGPSCTHA</sequence>
<reference evidence="3" key="2">
    <citation type="submission" date="2019-09" db="UniProtKB">
        <authorList>
            <consortium name="WormBaseParasite"/>
        </authorList>
    </citation>
    <scope>IDENTIFICATION</scope>
</reference>
<reference evidence="1 2" key="1">
    <citation type="submission" date="2018-11" db="EMBL/GenBank/DDBJ databases">
        <authorList>
            <consortium name="Pathogen Informatics"/>
        </authorList>
    </citation>
    <scope>NUCLEOTIDE SEQUENCE [LARGE SCALE GENOMIC DNA]</scope>
</reference>
<organism evidence="2 3">
    <name type="scientific">Heligmosomoides polygyrus</name>
    <name type="common">Parasitic roundworm</name>
    <dbReference type="NCBI Taxonomy" id="6339"/>
    <lineage>
        <taxon>Eukaryota</taxon>
        <taxon>Metazoa</taxon>
        <taxon>Ecdysozoa</taxon>
        <taxon>Nematoda</taxon>
        <taxon>Chromadorea</taxon>
        <taxon>Rhabditida</taxon>
        <taxon>Rhabditina</taxon>
        <taxon>Rhabditomorpha</taxon>
        <taxon>Strongyloidea</taxon>
        <taxon>Heligmosomidae</taxon>
        <taxon>Heligmosomoides</taxon>
    </lineage>
</organism>
<name>A0A183GF40_HELPZ</name>
<dbReference type="Proteomes" id="UP000050761">
    <property type="component" value="Unassembled WGS sequence"/>
</dbReference>